<dbReference type="Pfam" id="PF00295">
    <property type="entry name" value="Glyco_hydro_28"/>
    <property type="match status" value="1"/>
</dbReference>
<keyword evidence="7" id="KW-1185">Reference proteome</keyword>
<protein>
    <submittedName>
        <fullName evidence="6">Polygalacturonase</fullName>
    </submittedName>
</protein>
<dbReference type="AlphaFoldDB" id="A0A7W5A5J0"/>
<dbReference type="Gene3D" id="2.160.20.10">
    <property type="entry name" value="Single-stranded right-handed beta-helix, Pectin lyase-like"/>
    <property type="match status" value="1"/>
</dbReference>
<name>A0A7W5A5J0_9ACTN</name>
<feature type="signal peptide" evidence="5">
    <location>
        <begin position="1"/>
        <end position="41"/>
    </location>
</feature>
<comment type="caution">
    <text evidence="6">The sequence shown here is derived from an EMBL/GenBank/DDBJ whole genome shotgun (WGS) entry which is preliminary data.</text>
</comment>
<evidence type="ECO:0000256" key="1">
    <source>
        <dbReference type="ARBA" id="ARBA00008834"/>
    </source>
</evidence>
<dbReference type="SMART" id="SM00710">
    <property type="entry name" value="PbH1"/>
    <property type="match status" value="5"/>
</dbReference>
<dbReference type="InterPro" id="IPR012334">
    <property type="entry name" value="Pectin_lyas_fold"/>
</dbReference>
<evidence type="ECO:0000256" key="5">
    <source>
        <dbReference type="SAM" id="SignalP"/>
    </source>
</evidence>
<keyword evidence="3 4" id="KW-0326">Glycosidase</keyword>
<dbReference type="GO" id="GO:0004650">
    <property type="term" value="F:polygalacturonase activity"/>
    <property type="evidence" value="ECO:0007669"/>
    <property type="project" value="InterPro"/>
</dbReference>
<dbReference type="Proteomes" id="UP000577707">
    <property type="component" value="Unassembled WGS sequence"/>
</dbReference>
<evidence type="ECO:0000256" key="2">
    <source>
        <dbReference type="ARBA" id="ARBA00022801"/>
    </source>
</evidence>
<proteinExistence type="inferred from homology"/>
<evidence type="ECO:0000313" key="6">
    <source>
        <dbReference type="EMBL" id="MBB3089780.1"/>
    </source>
</evidence>
<dbReference type="InterPro" id="IPR011050">
    <property type="entry name" value="Pectin_lyase_fold/virulence"/>
</dbReference>
<dbReference type="PANTHER" id="PTHR31339">
    <property type="entry name" value="PECTIN LYASE-RELATED"/>
    <property type="match status" value="1"/>
</dbReference>
<sequence>MTPHETYVTPPASSTRWPARTLGLAIALLCALTLTAPSAVAGQAPPPPPGDPTDTSVAWAQADEIRARIKPPTFPERAVSVVDFGADPSGQGKSTDAFRDAIAAIAEAGGGRVEVPAGVFLTGAIHLKSNVNLHLADEATIRFSRDKADFLPVVKTRYEGVELYNYSPFIYAYQVENVAVTGNGTLDGNADADNWWDWKADSPRPETPDRNELFRMGEEGVPVEERVFGAGHYIRPSFVEFYESRNILVQGVTLNRSPMWLLHPTLSENVTIDGVHLESLGPNNDGVNPESSRDVLIKNTFFNTGDDNIAIKSGRNAEGRRIGVPAENILIENNYMQAGHGAVVAGSEMSGGVRNVFAQDNVMDSPDLDRVVRIKTNSVRGGVVEDIYVRDNAVPQQGGQAVWVDFRYEEGDAGDFTPTVRDIYIEDLHSVGGTHAIFLRGYERSPITNINILNSSFSGVRTPMLAEHVQGLRLVDTTINAQPADAVVCQGTVWLGIPEKLVGSGVEDRVVDGRRCLSEQFAEEHPWSSPGEFRAYVAERTTALLKADVISEAEKEALQEAAAQTAIGVRR</sequence>
<evidence type="ECO:0000313" key="7">
    <source>
        <dbReference type="Proteomes" id="UP000577707"/>
    </source>
</evidence>
<evidence type="ECO:0000256" key="4">
    <source>
        <dbReference type="RuleBase" id="RU361169"/>
    </source>
</evidence>
<dbReference type="RefSeq" id="WP_183545852.1">
    <property type="nucleotide sequence ID" value="NZ_BMQT01000009.1"/>
</dbReference>
<organism evidence="6 7">
    <name type="scientific">Nocardioides albus</name>
    <dbReference type="NCBI Taxonomy" id="1841"/>
    <lineage>
        <taxon>Bacteria</taxon>
        <taxon>Bacillati</taxon>
        <taxon>Actinomycetota</taxon>
        <taxon>Actinomycetes</taxon>
        <taxon>Propionibacteriales</taxon>
        <taxon>Nocardioidaceae</taxon>
        <taxon>Nocardioides</taxon>
    </lineage>
</organism>
<accession>A0A7W5A5J0</accession>
<dbReference type="SUPFAM" id="SSF51126">
    <property type="entry name" value="Pectin lyase-like"/>
    <property type="match status" value="1"/>
</dbReference>
<dbReference type="InterPro" id="IPR051801">
    <property type="entry name" value="GH28_Enzymes"/>
</dbReference>
<evidence type="ECO:0000256" key="3">
    <source>
        <dbReference type="ARBA" id="ARBA00023295"/>
    </source>
</evidence>
<keyword evidence="2 4" id="KW-0378">Hydrolase</keyword>
<dbReference type="InterPro" id="IPR006626">
    <property type="entry name" value="PbH1"/>
</dbReference>
<gene>
    <name evidence="6" type="ORF">FHS12_002729</name>
</gene>
<dbReference type="PANTHER" id="PTHR31339:SF9">
    <property type="entry name" value="PLASMIN AND FIBRONECTIN-BINDING PROTEIN A"/>
    <property type="match status" value="1"/>
</dbReference>
<keyword evidence="5" id="KW-0732">Signal</keyword>
<comment type="similarity">
    <text evidence="1 4">Belongs to the glycosyl hydrolase 28 family.</text>
</comment>
<dbReference type="GO" id="GO:0005975">
    <property type="term" value="P:carbohydrate metabolic process"/>
    <property type="evidence" value="ECO:0007669"/>
    <property type="project" value="InterPro"/>
</dbReference>
<dbReference type="InterPro" id="IPR000743">
    <property type="entry name" value="Glyco_hydro_28"/>
</dbReference>
<dbReference type="EMBL" id="JACHXG010000005">
    <property type="protein sequence ID" value="MBB3089780.1"/>
    <property type="molecule type" value="Genomic_DNA"/>
</dbReference>
<feature type="chain" id="PRO_5030752464" evidence="5">
    <location>
        <begin position="42"/>
        <end position="571"/>
    </location>
</feature>
<reference evidence="6 7" key="1">
    <citation type="submission" date="2020-08" db="EMBL/GenBank/DDBJ databases">
        <title>Genomic Encyclopedia of Type Strains, Phase III (KMG-III): the genomes of soil and plant-associated and newly described type strains.</title>
        <authorList>
            <person name="Whitman W."/>
        </authorList>
    </citation>
    <scope>NUCLEOTIDE SEQUENCE [LARGE SCALE GENOMIC DNA]</scope>
    <source>
        <strain evidence="6 7">CECT 3302</strain>
    </source>
</reference>